<name>K6YY56_9ALTE</name>
<dbReference type="AlphaFoldDB" id="K6YY56"/>
<proteinExistence type="predicted"/>
<gene>
    <name evidence="1" type="ORF">GLIP_3553</name>
</gene>
<dbReference type="Proteomes" id="UP000006334">
    <property type="component" value="Unassembled WGS sequence"/>
</dbReference>
<sequence length="38" mass="4267">MKPKGLDEIALCQCPSARINGVFNLKSSIIRVYFRKIG</sequence>
<reference evidence="1 2" key="1">
    <citation type="journal article" date="2017" name="Antonie Van Leeuwenhoek">
        <title>Rhizobium rhizosphaerae sp. nov., a novel species isolated from rice rhizosphere.</title>
        <authorList>
            <person name="Zhao J.J."/>
            <person name="Zhang J."/>
            <person name="Zhang R.J."/>
            <person name="Zhang C.W."/>
            <person name="Yin H.Q."/>
            <person name="Zhang X.X."/>
        </authorList>
    </citation>
    <scope>NUCLEOTIDE SEQUENCE [LARGE SCALE GENOMIC DNA]</scope>
    <source>
        <strain evidence="1 2">E3</strain>
    </source>
</reference>
<protein>
    <submittedName>
        <fullName evidence="1">Uncharacterized protein</fullName>
    </submittedName>
</protein>
<evidence type="ECO:0000313" key="2">
    <source>
        <dbReference type="Proteomes" id="UP000006334"/>
    </source>
</evidence>
<evidence type="ECO:0000313" key="1">
    <source>
        <dbReference type="EMBL" id="GAC16165.1"/>
    </source>
</evidence>
<accession>K6YY56</accession>
<comment type="caution">
    <text evidence="1">The sequence shown here is derived from an EMBL/GenBank/DDBJ whole genome shotgun (WGS) entry which is preliminary data.</text>
</comment>
<dbReference type="STRING" id="1127673.GLIP_3553"/>
<keyword evidence="2" id="KW-1185">Reference proteome</keyword>
<dbReference type="EMBL" id="BAEN01000067">
    <property type="protein sequence ID" value="GAC16165.1"/>
    <property type="molecule type" value="Genomic_DNA"/>
</dbReference>
<organism evidence="1 2">
    <name type="scientific">Aliiglaciecola lipolytica E3</name>
    <dbReference type="NCBI Taxonomy" id="1127673"/>
    <lineage>
        <taxon>Bacteria</taxon>
        <taxon>Pseudomonadati</taxon>
        <taxon>Pseudomonadota</taxon>
        <taxon>Gammaproteobacteria</taxon>
        <taxon>Alteromonadales</taxon>
        <taxon>Alteromonadaceae</taxon>
        <taxon>Aliiglaciecola</taxon>
    </lineage>
</organism>